<dbReference type="Pfam" id="PF21362">
    <property type="entry name" value="Sina_RING"/>
    <property type="match status" value="1"/>
</dbReference>
<keyword evidence="1" id="KW-0479">Metal-binding</keyword>
<protein>
    <recommendedName>
        <fullName evidence="7">RING-type domain-containing protein</fullName>
    </recommendedName>
</protein>
<feature type="domain" description="RING-type" evidence="7">
    <location>
        <begin position="287"/>
        <end position="326"/>
    </location>
</feature>
<evidence type="ECO:0000256" key="3">
    <source>
        <dbReference type="ARBA" id="ARBA00022833"/>
    </source>
</evidence>
<keyword evidence="5" id="KW-0175">Coiled coil</keyword>
<evidence type="ECO:0000313" key="9">
    <source>
        <dbReference type="Proteomes" id="UP000318571"/>
    </source>
</evidence>
<sequence length="407" mass="46410">MADKRHSAESNTGSLWSACDRGDTDAVIRLLNKSHRDVNARNCLGCTPLLYACGSGHLETVRYLLTRPDIDVNRCNNDRLTSFMLAMQGGALIGKSSESSWPGWENQGSNAHEKMKRLIDLPATDDLEWTRHDRFLFFSFRYAMIIDAAKRNQDNPEELPRIQELEEKVQSLKIETRQRLVKGIEVKYAQMRDLKLHQESEICPLSAKIDVLQNQLEEAMKQRLTLITRHVREIKGVEDEIKQMKKKLDNFDMYTDLSTITSKSRLSKSTEHLDVNPFQAFEKDFECSVCLEEMKPPVKIFQCRNGHVLCETCKDHPEVNRCPSCRIPLNAQINLLRNLPMEKVARSYFEKVESVDQLSGRSGSVSSSGSPRPSFVRPETFRAGPRALADQTAVAFMSSPDVSQWDL</sequence>
<dbReference type="EMBL" id="VCGU01000003">
    <property type="protein sequence ID" value="TRY78574.1"/>
    <property type="molecule type" value="Genomic_DNA"/>
</dbReference>
<dbReference type="GO" id="GO:0008270">
    <property type="term" value="F:zinc ion binding"/>
    <property type="evidence" value="ECO:0007669"/>
    <property type="project" value="UniProtKB-KW"/>
</dbReference>
<dbReference type="SUPFAM" id="SSF48403">
    <property type="entry name" value="Ankyrin repeat"/>
    <property type="match status" value="1"/>
</dbReference>
<dbReference type="SMART" id="SM00248">
    <property type="entry name" value="ANK"/>
    <property type="match status" value="2"/>
</dbReference>
<proteinExistence type="predicted"/>
<dbReference type="CDD" id="cd16571">
    <property type="entry name" value="RING-HC_SIAHs"/>
    <property type="match status" value="1"/>
</dbReference>
<dbReference type="PANTHER" id="PTHR10315:SF117">
    <property type="entry name" value="RING-TYPE E3 UBIQUITIN TRANSFERASE"/>
    <property type="match status" value="1"/>
</dbReference>
<dbReference type="SUPFAM" id="SSF57850">
    <property type="entry name" value="RING/U-box"/>
    <property type="match status" value="1"/>
</dbReference>
<dbReference type="AlphaFoldDB" id="A0A553PLL6"/>
<dbReference type="InterPro" id="IPR002110">
    <property type="entry name" value="Ankyrin_rpt"/>
</dbReference>
<evidence type="ECO:0000259" key="7">
    <source>
        <dbReference type="PROSITE" id="PS50089"/>
    </source>
</evidence>
<dbReference type="InterPro" id="IPR049548">
    <property type="entry name" value="Sina-like_RING"/>
</dbReference>
<dbReference type="Gene3D" id="1.25.40.20">
    <property type="entry name" value="Ankyrin repeat-containing domain"/>
    <property type="match status" value="1"/>
</dbReference>
<keyword evidence="3" id="KW-0862">Zinc</keyword>
<evidence type="ECO:0000256" key="2">
    <source>
        <dbReference type="ARBA" id="ARBA00022771"/>
    </source>
</evidence>
<dbReference type="GO" id="GO:0061630">
    <property type="term" value="F:ubiquitin protein ligase activity"/>
    <property type="evidence" value="ECO:0007669"/>
    <property type="project" value="TreeGrafter"/>
</dbReference>
<evidence type="ECO:0000256" key="4">
    <source>
        <dbReference type="PROSITE-ProRule" id="PRU00175"/>
    </source>
</evidence>
<comment type="caution">
    <text evidence="8">The sequence shown here is derived from an EMBL/GenBank/DDBJ whole genome shotgun (WGS) entry which is preliminary data.</text>
</comment>
<feature type="region of interest" description="Disordered" evidence="6">
    <location>
        <begin position="359"/>
        <end position="378"/>
    </location>
</feature>
<dbReference type="PROSITE" id="PS50089">
    <property type="entry name" value="ZF_RING_2"/>
    <property type="match status" value="1"/>
</dbReference>
<evidence type="ECO:0000313" key="8">
    <source>
        <dbReference type="EMBL" id="TRY78574.1"/>
    </source>
</evidence>
<keyword evidence="2 4" id="KW-0863">Zinc-finger</keyword>
<dbReference type="Gene3D" id="3.30.40.10">
    <property type="entry name" value="Zinc/RING finger domain, C3HC4 (zinc finger)"/>
    <property type="match status" value="1"/>
</dbReference>
<evidence type="ECO:0000256" key="5">
    <source>
        <dbReference type="SAM" id="Coils"/>
    </source>
</evidence>
<reference evidence="8 9" key="1">
    <citation type="journal article" date="2018" name="Nat. Ecol. Evol.">
        <title>Genomic signatures of mitonuclear coevolution across populations of Tigriopus californicus.</title>
        <authorList>
            <person name="Barreto F.S."/>
            <person name="Watson E.T."/>
            <person name="Lima T.G."/>
            <person name="Willett C.S."/>
            <person name="Edmands S."/>
            <person name="Li W."/>
            <person name="Burton R.S."/>
        </authorList>
    </citation>
    <scope>NUCLEOTIDE SEQUENCE [LARGE SCALE GENOMIC DNA]</scope>
    <source>
        <strain evidence="8 9">San Diego</strain>
    </source>
</reference>
<feature type="coiled-coil region" evidence="5">
    <location>
        <begin position="209"/>
        <end position="247"/>
    </location>
</feature>
<accession>A0A553PLL6</accession>
<dbReference type="InterPro" id="IPR001841">
    <property type="entry name" value="Znf_RING"/>
</dbReference>
<dbReference type="InterPro" id="IPR013083">
    <property type="entry name" value="Znf_RING/FYVE/PHD"/>
</dbReference>
<dbReference type="Proteomes" id="UP000318571">
    <property type="component" value="Chromosome 11"/>
</dbReference>
<evidence type="ECO:0000256" key="6">
    <source>
        <dbReference type="SAM" id="MobiDB-lite"/>
    </source>
</evidence>
<dbReference type="OMA" id="LEWTRHD"/>
<dbReference type="InterPro" id="IPR052088">
    <property type="entry name" value="E3_ubiquitin-ligase_SINA"/>
</dbReference>
<dbReference type="InterPro" id="IPR036770">
    <property type="entry name" value="Ankyrin_rpt-contain_sf"/>
</dbReference>
<organism evidence="8 9">
    <name type="scientific">Tigriopus californicus</name>
    <name type="common">Marine copepod</name>
    <dbReference type="NCBI Taxonomy" id="6832"/>
    <lineage>
        <taxon>Eukaryota</taxon>
        <taxon>Metazoa</taxon>
        <taxon>Ecdysozoa</taxon>
        <taxon>Arthropoda</taxon>
        <taxon>Crustacea</taxon>
        <taxon>Multicrustacea</taxon>
        <taxon>Hexanauplia</taxon>
        <taxon>Copepoda</taxon>
        <taxon>Harpacticoida</taxon>
        <taxon>Harpacticidae</taxon>
        <taxon>Tigriopus</taxon>
    </lineage>
</organism>
<keyword evidence="9" id="KW-1185">Reference proteome</keyword>
<dbReference type="PANTHER" id="PTHR10315">
    <property type="entry name" value="E3 UBIQUITIN PROTEIN LIGASE SIAH"/>
    <property type="match status" value="1"/>
</dbReference>
<evidence type="ECO:0000256" key="1">
    <source>
        <dbReference type="ARBA" id="ARBA00022723"/>
    </source>
</evidence>
<name>A0A553PLL6_TIGCA</name>
<dbReference type="STRING" id="6832.A0A553PLL6"/>
<gene>
    <name evidence="8" type="ORF">TCAL_01709</name>
</gene>
<dbReference type="GO" id="GO:0005737">
    <property type="term" value="C:cytoplasm"/>
    <property type="evidence" value="ECO:0007669"/>
    <property type="project" value="TreeGrafter"/>
</dbReference>
<dbReference type="Pfam" id="PF12796">
    <property type="entry name" value="Ank_2"/>
    <property type="match status" value="1"/>
</dbReference>